<keyword evidence="5 6" id="KW-0472">Membrane</keyword>
<protein>
    <recommendedName>
        <fullName evidence="6">TVP38/TMEM64 family membrane protein</fullName>
    </recommendedName>
</protein>
<dbReference type="AlphaFoldDB" id="A0A366Y107"/>
<name>A0A366Y107_9BACI</name>
<dbReference type="InterPro" id="IPR015414">
    <property type="entry name" value="TMEM64"/>
</dbReference>
<feature type="transmembrane region" description="Helical" evidence="6">
    <location>
        <begin position="39"/>
        <end position="55"/>
    </location>
</feature>
<evidence type="ECO:0000256" key="6">
    <source>
        <dbReference type="RuleBase" id="RU366058"/>
    </source>
</evidence>
<evidence type="ECO:0000256" key="3">
    <source>
        <dbReference type="ARBA" id="ARBA00022692"/>
    </source>
</evidence>
<comment type="caution">
    <text evidence="8">The sequence shown here is derived from an EMBL/GenBank/DDBJ whole genome shotgun (WGS) entry which is preliminary data.</text>
</comment>
<dbReference type="PANTHER" id="PTHR12677:SF59">
    <property type="entry name" value="GOLGI APPARATUS MEMBRANE PROTEIN TVP38-RELATED"/>
    <property type="match status" value="1"/>
</dbReference>
<evidence type="ECO:0000256" key="5">
    <source>
        <dbReference type="ARBA" id="ARBA00023136"/>
    </source>
</evidence>
<evidence type="ECO:0000313" key="9">
    <source>
        <dbReference type="Proteomes" id="UP000253314"/>
    </source>
</evidence>
<comment type="similarity">
    <text evidence="6">Belongs to the TVP38/TMEM64 family.</text>
</comment>
<reference evidence="8 9" key="1">
    <citation type="submission" date="2018-07" db="EMBL/GenBank/DDBJ databases">
        <title>Lottiidibacillus patelloidae gen. nov., sp. nov., isolated from the intestinal tract of a marine limpet and the reclassification of B. taeanensis BH030017T, B. algicola KMM 3737T and B. hwajinpoensis SW-72T as genus Lottiidibacillus.</title>
        <authorList>
            <person name="Liu R."/>
            <person name="Huang Z."/>
        </authorList>
    </citation>
    <scope>NUCLEOTIDE SEQUENCE [LARGE SCALE GENOMIC DNA]</scope>
    <source>
        <strain evidence="8 9">BH030017</strain>
    </source>
</reference>
<evidence type="ECO:0000313" key="8">
    <source>
        <dbReference type="EMBL" id="RBW71518.1"/>
    </source>
</evidence>
<keyword evidence="4 6" id="KW-1133">Transmembrane helix</keyword>
<sequence length="197" mass="23230">MEKGGIVMDNTFMLSLEVIKQTGMFAPFCFILFHVLRQFFFVPVGVLCMMGGVMFGPFLGIFYSVIGITIACMLFYLIIKRLPTLLKRMENMKKKWFGKRRPLSYAQIMILRLIPFVHFHLLSFYLIDLTSSFKEYTKISFLSILPLVVIYTAFGNWARNLSIEFIVLLFLFLAGLFYVMRRREWVIKWTEFFQTTP</sequence>
<keyword evidence="3 6" id="KW-0812">Transmembrane</keyword>
<organism evidence="8 9">
    <name type="scientific">Bacillus taeanensis</name>
    <dbReference type="NCBI Taxonomy" id="273032"/>
    <lineage>
        <taxon>Bacteria</taxon>
        <taxon>Bacillati</taxon>
        <taxon>Bacillota</taxon>
        <taxon>Bacilli</taxon>
        <taxon>Bacillales</taxon>
        <taxon>Bacillaceae</taxon>
        <taxon>Bacillus</taxon>
    </lineage>
</organism>
<feature type="transmembrane region" description="Helical" evidence="6">
    <location>
        <begin position="61"/>
        <end position="82"/>
    </location>
</feature>
<feature type="transmembrane region" description="Helical" evidence="6">
    <location>
        <begin position="12"/>
        <end position="32"/>
    </location>
</feature>
<dbReference type="OrthoDB" id="2451090at2"/>
<comment type="subcellular location">
    <subcellularLocation>
        <location evidence="1 6">Cell membrane</location>
        <topology evidence="1 6">Multi-pass membrane protein</topology>
    </subcellularLocation>
</comment>
<accession>A0A366Y107</accession>
<evidence type="ECO:0000259" key="7">
    <source>
        <dbReference type="Pfam" id="PF09335"/>
    </source>
</evidence>
<keyword evidence="9" id="KW-1185">Reference proteome</keyword>
<feature type="domain" description="VTT" evidence="7">
    <location>
        <begin position="42"/>
        <end position="155"/>
    </location>
</feature>
<keyword evidence="2 6" id="KW-1003">Cell membrane</keyword>
<evidence type="ECO:0000256" key="1">
    <source>
        <dbReference type="ARBA" id="ARBA00004651"/>
    </source>
</evidence>
<dbReference type="PANTHER" id="PTHR12677">
    <property type="entry name" value="GOLGI APPARATUS MEMBRANE PROTEIN TVP38-RELATED"/>
    <property type="match status" value="1"/>
</dbReference>
<dbReference type="Pfam" id="PF09335">
    <property type="entry name" value="VTT_dom"/>
    <property type="match status" value="1"/>
</dbReference>
<gene>
    <name evidence="8" type="ORF">DS031_01860</name>
</gene>
<proteinExistence type="inferred from homology"/>
<evidence type="ECO:0000256" key="2">
    <source>
        <dbReference type="ARBA" id="ARBA00022475"/>
    </source>
</evidence>
<dbReference type="InterPro" id="IPR032816">
    <property type="entry name" value="VTT_dom"/>
</dbReference>
<feature type="transmembrane region" description="Helical" evidence="6">
    <location>
        <begin position="139"/>
        <end position="154"/>
    </location>
</feature>
<dbReference type="GO" id="GO:0005886">
    <property type="term" value="C:plasma membrane"/>
    <property type="evidence" value="ECO:0007669"/>
    <property type="project" value="UniProtKB-SubCell"/>
</dbReference>
<dbReference type="EMBL" id="QOCW01000001">
    <property type="protein sequence ID" value="RBW71518.1"/>
    <property type="molecule type" value="Genomic_DNA"/>
</dbReference>
<feature type="transmembrane region" description="Helical" evidence="6">
    <location>
        <begin position="103"/>
        <end position="127"/>
    </location>
</feature>
<evidence type="ECO:0000256" key="4">
    <source>
        <dbReference type="ARBA" id="ARBA00022989"/>
    </source>
</evidence>
<feature type="transmembrane region" description="Helical" evidence="6">
    <location>
        <begin position="161"/>
        <end position="180"/>
    </location>
</feature>
<dbReference type="Proteomes" id="UP000253314">
    <property type="component" value="Unassembled WGS sequence"/>
</dbReference>